<dbReference type="EMBL" id="RWJN01000448">
    <property type="protein sequence ID" value="TCD61598.1"/>
    <property type="molecule type" value="Genomic_DNA"/>
</dbReference>
<comment type="caution">
    <text evidence="3">The sequence shown here is derived from an EMBL/GenBank/DDBJ whole genome shotgun (WGS) entry which is preliminary data.</text>
</comment>
<dbReference type="Pfam" id="PF08593">
    <property type="entry name" value="Mug135_C"/>
    <property type="match status" value="1"/>
</dbReference>
<accession>A0A4R0RDB0</accession>
<comment type="similarity">
    <text evidence="1">Belongs to the UPF0612 family.</text>
</comment>
<evidence type="ECO:0000256" key="1">
    <source>
        <dbReference type="ARBA" id="ARBA00005788"/>
    </source>
</evidence>
<dbReference type="InterPro" id="IPR013902">
    <property type="entry name" value="Mug135-like_C"/>
</dbReference>
<gene>
    <name evidence="3" type="ORF">EIP91_008184</name>
</gene>
<organism evidence="3 4">
    <name type="scientific">Steccherinum ochraceum</name>
    <dbReference type="NCBI Taxonomy" id="92696"/>
    <lineage>
        <taxon>Eukaryota</taxon>
        <taxon>Fungi</taxon>
        <taxon>Dikarya</taxon>
        <taxon>Basidiomycota</taxon>
        <taxon>Agaricomycotina</taxon>
        <taxon>Agaricomycetes</taxon>
        <taxon>Polyporales</taxon>
        <taxon>Steccherinaceae</taxon>
        <taxon>Steccherinum</taxon>
    </lineage>
</organism>
<dbReference type="AlphaFoldDB" id="A0A4R0RDB0"/>
<dbReference type="Proteomes" id="UP000292702">
    <property type="component" value="Unassembled WGS sequence"/>
</dbReference>
<name>A0A4R0RDB0_9APHY</name>
<keyword evidence="4" id="KW-1185">Reference proteome</keyword>
<reference evidence="3 4" key="1">
    <citation type="submission" date="2018-11" db="EMBL/GenBank/DDBJ databases">
        <title>Genome assembly of Steccherinum ochraceum LE-BIN_3174, the white-rot fungus of the Steccherinaceae family (The Residual Polyporoid clade, Polyporales, Basidiomycota).</title>
        <authorList>
            <person name="Fedorova T.V."/>
            <person name="Glazunova O.A."/>
            <person name="Landesman E.O."/>
            <person name="Moiseenko K.V."/>
            <person name="Psurtseva N.V."/>
            <person name="Savinova O.S."/>
            <person name="Shakhova N.V."/>
            <person name="Tyazhelova T.V."/>
            <person name="Vasina D.V."/>
        </authorList>
    </citation>
    <scope>NUCLEOTIDE SEQUENCE [LARGE SCALE GENOMIC DNA]</scope>
    <source>
        <strain evidence="3 4">LE-BIN_3174</strain>
    </source>
</reference>
<dbReference type="OrthoDB" id="3230244at2759"/>
<feature type="domain" description="Mug135-like C-terminal" evidence="2">
    <location>
        <begin position="27"/>
        <end position="101"/>
    </location>
</feature>
<evidence type="ECO:0000259" key="2">
    <source>
        <dbReference type="Pfam" id="PF08593"/>
    </source>
</evidence>
<sequence length="105" mass="11620">MTVVHTTPQPALPIVVNIRRDLLRCSNNLSNGGTKFGMEIIAFEDGCSPTSKGLPELNTIRDIERLTDEQTVSYCVGYGMCPIPQFPDERKFKIAQYIGCTVSPN</sequence>
<proteinExistence type="inferred from homology"/>
<evidence type="ECO:0000313" key="4">
    <source>
        <dbReference type="Proteomes" id="UP000292702"/>
    </source>
</evidence>
<protein>
    <recommendedName>
        <fullName evidence="2">Mug135-like C-terminal domain-containing protein</fullName>
    </recommendedName>
</protein>
<evidence type="ECO:0000313" key="3">
    <source>
        <dbReference type="EMBL" id="TCD61598.1"/>
    </source>
</evidence>